<organism evidence="7 8">
    <name type="scientific">Nonlabens agnitus</name>
    <dbReference type="NCBI Taxonomy" id="870484"/>
    <lineage>
        <taxon>Bacteria</taxon>
        <taxon>Pseudomonadati</taxon>
        <taxon>Bacteroidota</taxon>
        <taxon>Flavobacteriia</taxon>
        <taxon>Flavobacteriales</taxon>
        <taxon>Flavobacteriaceae</taxon>
        <taxon>Nonlabens</taxon>
    </lineage>
</organism>
<evidence type="ECO:0000313" key="7">
    <source>
        <dbReference type="EMBL" id="PRP66120.1"/>
    </source>
</evidence>
<evidence type="ECO:0000256" key="1">
    <source>
        <dbReference type="ARBA" id="ARBA00009018"/>
    </source>
</evidence>
<dbReference type="SUPFAM" id="SSF52540">
    <property type="entry name" value="P-loop containing nucleoside triphosphate hydrolases"/>
    <property type="match status" value="1"/>
</dbReference>
<dbReference type="GO" id="GO:0005737">
    <property type="term" value="C:cytoplasm"/>
    <property type="evidence" value="ECO:0007669"/>
    <property type="project" value="UniProtKB-SubCell"/>
</dbReference>
<feature type="binding site" evidence="5">
    <location>
        <begin position="11"/>
        <end position="16"/>
    </location>
    <ligand>
        <name>ATP</name>
        <dbReference type="ChEBI" id="CHEBI:30616"/>
    </ligand>
</feature>
<comment type="function">
    <text evidence="5">Catalyzes the phosphorylation of the 3'-hydroxyl group of dephosphocoenzyme A to form coenzyme A.</text>
</comment>
<gene>
    <name evidence="5" type="primary">coaE</name>
    <name evidence="7" type="ORF">BST86_02960</name>
</gene>
<keyword evidence="5 7" id="KW-0418">Kinase</keyword>
<proteinExistence type="inferred from homology"/>
<dbReference type="Proteomes" id="UP000239532">
    <property type="component" value="Unassembled WGS sequence"/>
</dbReference>
<dbReference type="InterPro" id="IPR027417">
    <property type="entry name" value="P-loop_NTPase"/>
</dbReference>
<evidence type="ECO:0000256" key="4">
    <source>
        <dbReference type="ARBA" id="ARBA00022993"/>
    </source>
</evidence>
<comment type="caution">
    <text evidence="7">The sequence shown here is derived from an EMBL/GenBank/DDBJ whole genome shotgun (WGS) entry which is preliminary data.</text>
</comment>
<comment type="catalytic activity">
    <reaction evidence="5">
        <text>3'-dephospho-CoA + ATP = ADP + CoA + H(+)</text>
        <dbReference type="Rhea" id="RHEA:18245"/>
        <dbReference type="ChEBI" id="CHEBI:15378"/>
        <dbReference type="ChEBI" id="CHEBI:30616"/>
        <dbReference type="ChEBI" id="CHEBI:57287"/>
        <dbReference type="ChEBI" id="CHEBI:57328"/>
        <dbReference type="ChEBI" id="CHEBI:456216"/>
        <dbReference type="EC" id="2.7.1.24"/>
    </reaction>
</comment>
<dbReference type="CDD" id="cd02022">
    <property type="entry name" value="DPCK"/>
    <property type="match status" value="1"/>
</dbReference>
<dbReference type="EMBL" id="MQUC01000003">
    <property type="protein sequence ID" value="PRP66120.1"/>
    <property type="molecule type" value="Genomic_DNA"/>
</dbReference>
<dbReference type="Pfam" id="PF01121">
    <property type="entry name" value="CoaE"/>
    <property type="match status" value="1"/>
</dbReference>
<keyword evidence="5" id="KW-0808">Transferase</keyword>
<dbReference type="Gene3D" id="3.40.50.300">
    <property type="entry name" value="P-loop containing nucleotide triphosphate hydrolases"/>
    <property type="match status" value="1"/>
</dbReference>
<evidence type="ECO:0000313" key="8">
    <source>
        <dbReference type="Proteomes" id="UP000239532"/>
    </source>
</evidence>
<dbReference type="PANTHER" id="PTHR10695:SF46">
    <property type="entry name" value="BIFUNCTIONAL COENZYME A SYNTHASE-RELATED"/>
    <property type="match status" value="1"/>
</dbReference>
<dbReference type="UniPathway" id="UPA00241">
    <property type="reaction ID" value="UER00356"/>
</dbReference>
<keyword evidence="5" id="KW-0963">Cytoplasm</keyword>
<dbReference type="GO" id="GO:0004140">
    <property type="term" value="F:dephospho-CoA kinase activity"/>
    <property type="evidence" value="ECO:0007669"/>
    <property type="project" value="UniProtKB-UniRule"/>
</dbReference>
<dbReference type="NCBIfam" id="TIGR00152">
    <property type="entry name" value="dephospho-CoA kinase"/>
    <property type="match status" value="1"/>
</dbReference>
<evidence type="ECO:0000256" key="2">
    <source>
        <dbReference type="ARBA" id="ARBA00022741"/>
    </source>
</evidence>
<dbReference type="PROSITE" id="PS51219">
    <property type="entry name" value="DPCK"/>
    <property type="match status" value="1"/>
</dbReference>
<dbReference type="AlphaFoldDB" id="A0A2S9WRL2"/>
<dbReference type="GO" id="GO:0005524">
    <property type="term" value="F:ATP binding"/>
    <property type="evidence" value="ECO:0007669"/>
    <property type="project" value="UniProtKB-UniRule"/>
</dbReference>
<reference evidence="7 8" key="1">
    <citation type="submission" date="2016-11" db="EMBL/GenBank/DDBJ databases">
        <title>Trade-off between light-utilization and light-protection in marine flavobacteria.</title>
        <authorList>
            <person name="Kumagai Y."/>
        </authorList>
    </citation>
    <scope>NUCLEOTIDE SEQUENCE [LARGE SCALE GENOMIC DNA]</scope>
    <source>
        <strain evidence="7 8">JCM 17109</strain>
    </source>
</reference>
<keyword evidence="8" id="KW-1185">Reference proteome</keyword>
<protein>
    <recommendedName>
        <fullName evidence="5 6">Dephospho-CoA kinase</fullName>
        <ecNumber evidence="5 6">2.7.1.24</ecNumber>
    </recommendedName>
    <alternativeName>
        <fullName evidence="5">Dephosphocoenzyme A kinase</fullName>
    </alternativeName>
</protein>
<sequence>MKIVGLTGGIGSGKSTVARSFQKLGVPVYIADDASKRILSQHPKAIVQVTSLLGEAAYSKDQDNQYVANKKWIASQVFSDKTLLEQLNNILHPLVRQDFQEWLSKQNTEYIVYEAAILFESGGDALCDEVIVVWSKEEDRIARVMKRDGSTLGDVRQRLQNQWSDQQRLEKADFIVINEEIQLIDQFVKNIQDIMLK</sequence>
<accession>A0A2S9WRL2</accession>
<dbReference type="PANTHER" id="PTHR10695">
    <property type="entry name" value="DEPHOSPHO-COA KINASE-RELATED"/>
    <property type="match status" value="1"/>
</dbReference>
<dbReference type="InterPro" id="IPR001977">
    <property type="entry name" value="Depp_CoAkinase"/>
</dbReference>
<dbReference type="RefSeq" id="WP_105981964.1">
    <property type="nucleotide sequence ID" value="NZ_MQUC01000003.1"/>
</dbReference>
<comment type="subcellular location">
    <subcellularLocation>
        <location evidence="5">Cytoplasm</location>
    </subcellularLocation>
</comment>
<keyword evidence="3 5" id="KW-0067">ATP-binding</keyword>
<dbReference type="EC" id="2.7.1.24" evidence="5 6"/>
<comment type="pathway">
    <text evidence="5">Cofactor biosynthesis; coenzyme A biosynthesis; CoA from (R)-pantothenate: step 5/5.</text>
</comment>
<name>A0A2S9WRL2_9FLAO</name>
<evidence type="ECO:0000256" key="3">
    <source>
        <dbReference type="ARBA" id="ARBA00022840"/>
    </source>
</evidence>
<evidence type="ECO:0000256" key="6">
    <source>
        <dbReference type="NCBIfam" id="TIGR00152"/>
    </source>
</evidence>
<evidence type="ECO:0000256" key="5">
    <source>
        <dbReference type="HAMAP-Rule" id="MF_00376"/>
    </source>
</evidence>
<dbReference type="OrthoDB" id="9812943at2"/>
<comment type="similarity">
    <text evidence="1 5">Belongs to the CoaE family.</text>
</comment>
<dbReference type="HAMAP" id="MF_00376">
    <property type="entry name" value="Dephospho_CoA_kinase"/>
    <property type="match status" value="1"/>
</dbReference>
<dbReference type="GO" id="GO:0015937">
    <property type="term" value="P:coenzyme A biosynthetic process"/>
    <property type="evidence" value="ECO:0007669"/>
    <property type="project" value="UniProtKB-UniRule"/>
</dbReference>
<keyword evidence="2 5" id="KW-0547">Nucleotide-binding</keyword>
<keyword evidence="4 5" id="KW-0173">Coenzyme A biosynthesis</keyword>